<comment type="pathway">
    <text evidence="1">Purine metabolism; purine nucleoside salvage.</text>
</comment>
<dbReference type="InParanoid" id="A0A6J2X6E7"/>
<dbReference type="FunCoup" id="A0A6J2X6E7">
    <property type="interactions" value="262"/>
</dbReference>
<evidence type="ECO:0000256" key="2">
    <source>
        <dbReference type="ARBA" id="ARBA00006751"/>
    </source>
</evidence>
<evidence type="ECO:0000256" key="7">
    <source>
        <dbReference type="ARBA" id="ARBA00023918"/>
    </source>
</evidence>
<proteinExistence type="inferred from homology"/>
<evidence type="ECO:0000256" key="4">
    <source>
        <dbReference type="ARBA" id="ARBA00013834"/>
    </source>
</evidence>
<protein>
    <recommendedName>
        <fullName evidence="4">Purine nucleoside phosphorylase</fullName>
        <ecNumber evidence="3">2.4.2.1</ecNumber>
    </recommendedName>
    <alternativeName>
        <fullName evidence="12">Inosine phosphorylase</fullName>
    </alternativeName>
    <alternativeName>
        <fullName evidence="11">Inosine-guanosine phosphorylase</fullName>
    </alternativeName>
</protein>
<evidence type="ECO:0000256" key="8">
    <source>
        <dbReference type="ARBA" id="ARBA00023929"/>
    </source>
</evidence>
<dbReference type="Gene3D" id="3.40.50.1580">
    <property type="entry name" value="Nucleoside phosphorylase domain"/>
    <property type="match status" value="1"/>
</dbReference>
<dbReference type="InterPro" id="IPR011270">
    <property type="entry name" value="Pur_Nuc_Pase_Ino/Guo-sp"/>
</dbReference>
<dbReference type="NCBIfam" id="TIGR01700">
    <property type="entry name" value="PNPH"/>
    <property type="match status" value="1"/>
</dbReference>
<comment type="catalytic activity">
    <reaction evidence="10">
        <text>guanosine + phosphate = alpha-D-ribose 1-phosphate + guanine</text>
        <dbReference type="Rhea" id="RHEA:13233"/>
        <dbReference type="ChEBI" id="CHEBI:16235"/>
        <dbReference type="ChEBI" id="CHEBI:16750"/>
        <dbReference type="ChEBI" id="CHEBI:43474"/>
        <dbReference type="ChEBI" id="CHEBI:57720"/>
        <dbReference type="EC" id="2.4.2.1"/>
    </reaction>
</comment>
<evidence type="ECO:0000256" key="3">
    <source>
        <dbReference type="ARBA" id="ARBA00011886"/>
    </source>
</evidence>
<evidence type="ECO:0000259" key="13">
    <source>
        <dbReference type="Pfam" id="PF01048"/>
    </source>
</evidence>
<organism evidence="14 15">
    <name type="scientific">Sitophilus oryzae</name>
    <name type="common">Rice weevil</name>
    <name type="synonym">Curculio oryzae</name>
    <dbReference type="NCBI Taxonomy" id="7048"/>
    <lineage>
        <taxon>Eukaryota</taxon>
        <taxon>Metazoa</taxon>
        <taxon>Ecdysozoa</taxon>
        <taxon>Arthropoda</taxon>
        <taxon>Hexapoda</taxon>
        <taxon>Insecta</taxon>
        <taxon>Pterygota</taxon>
        <taxon>Neoptera</taxon>
        <taxon>Endopterygota</taxon>
        <taxon>Coleoptera</taxon>
        <taxon>Polyphaga</taxon>
        <taxon>Cucujiformia</taxon>
        <taxon>Curculionidae</taxon>
        <taxon>Dryophthorinae</taxon>
        <taxon>Sitophilus</taxon>
    </lineage>
</organism>
<evidence type="ECO:0000256" key="10">
    <source>
        <dbReference type="ARBA" id="ARBA00023970"/>
    </source>
</evidence>
<dbReference type="SUPFAM" id="SSF53167">
    <property type="entry name" value="Purine and uridine phosphorylases"/>
    <property type="match status" value="1"/>
</dbReference>
<dbReference type="RefSeq" id="XP_030746489.1">
    <property type="nucleotide sequence ID" value="XM_030890629.1"/>
</dbReference>
<gene>
    <name evidence="15" type="primary">LOC115875221</name>
</gene>
<dbReference type="PANTHER" id="PTHR11904">
    <property type="entry name" value="METHYLTHIOADENOSINE/PURINE NUCLEOSIDE PHOSPHORYLASE"/>
    <property type="match status" value="1"/>
</dbReference>
<accession>A0A6J2X6E7</accession>
<dbReference type="OrthoDB" id="10261782at2759"/>
<sequence length="330" mass="36696">MSTLKFMNGHGGAKITNGTINGDAHVHKDVFHPEIGHRYTYESLQETVEFLRSKVPYLPEVGVICGSGLEIDHFTGSLAECLDNPIEISYDCIPHFPRSTVKGHVGALVFGFMSGLPTVCMKGRFHYYEGYPLWKCCMPIRIMKLLGVSHLFITNAAGGLNPSFRVGDIMFVKDHINLMGFAGNNPLQGPNDERFGPRFPPMNQAYNREIIKLANKVAKDIGLGDRVHEGVYTCLGGPNFETVAELRMLQMLGADAVGMSTVHEVITANHCDMTVFVFSLITNECIVEYESLAKPSHEEVIDVGTQRENSLKQFVKELLKQIFENRIGTK</sequence>
<dbReference type="EC" id="2.4.2.1" evidence="3"/>
<comment type="similarity">
    <text evidence="2">Belongs to the PNP/MTAP phosphorylase family.</text>
</comment>
<evidence type="ECO:0000256" key="12">
    <source>
        <dbReference type="ARBA" id="ARBA00033072"/>
    </source>
</evidence>
<dbReference type="Pfam" id="PF01048">
    <property type="entry name" value="PNP_UDP_1"/>
    <property type="match status" value="1"/>
</dbReference>
<evidence type="ECO:0000313" key="14">
    <source>
        <dbReference type="Proteomes" id="UP000504635"/>
    </source>
</evidence>
<dbReference type="KEGG" id="soy:115875221"/>
<evidence type="ECO:0000256" key="11">
    <source>
        <dbReference type="ARBA" id="ARBA00031036"/>
    </source>
</evidence>
<dbReference type="InterPro" id="IPR011268">
    <property type="entry name" value="Purine_phosphorylase"/>
</dbReference>
<reference evidence="15" key="1">
    <citation type="submission" date="2025-08" db="UniProtKB">
        <authorList>
            <consortium name="RefSeq"/>
        </authorList>
    </citation>
    <scope>IDENTIFICATION</scope>
    <source>
        <tissue evidence="15">Gonads</tissue>
    </source>
</reference>
<dbReference type="InterPro" id="IPR000845">
    <property type="entry name" value="Nucleoside_phosphorylase_d"/>
</dbReference>
<dbReference type="GO" id="GO:0005737">
    <property type="term" value="C:cytoplasm"/>
    <property type="evidence" value="ECO:0007669"/>
    <property type="project" value="TreeGrafter"/>
</dbReference>
<dbReference type="UniPathway" id="UPA00606"/>
<comment type="catalytic activity">
    <reaction evidence="9">
        <text>2'-deoxyinosine + phosphate = 2-deoxy-alpha-D-ribose 1-phosphate + hypoxanthine</text>
        <dbReference type="Rhea" id="RHEA:27750"/>
        <dbReference type="ChEBI" id="CHEBI:17368"/>
        <dbReference type="ChEBI" id="CHEBI:28997"/>
        <dbReference type="ChEBI" id="CHEBI:43474"/>
        <dbReference type="ChEBI" id="CHEBI:57259"/>
        <dbReference type="EC" id="2.4.2.1"/>
    </reaction>
</comment>
<dbReference type="InterPro" id="IPR035994">
    <property type="entry name" value="Nucleoside_phosphorylase_sf"/>
</dbReference>
<dbReference type="CDD" id="cd09009">
    <property type="entry name" value="PNP-EcPNPII_like"/>
    <property type="match status" value="1"/>
</dbReference>
<feature type="domain" description="Nucleoside phosphorylase" evidence="13">
    <location>
        <begin position="61"/>
        <end position="320"/>
    </location>
</feature>
<dbReference type="PANTHER" id="PTHR11904:SF9">
    <property type="entry name" value="PURINE NUCLEOSIDE PHOSPHORYLASE-RELATED"/>
    <property type="match status" value="1"/>
</dbReference>
<evidence type="ECO:0000256" key="9">
    <source>
        <dbReference type="ARBA" id="ARBA00023950"/>
    </source>
</evidence>
<evidence type="ECO:0000256" key="1">
    <source>
        <dbReference type="ARBA" id="ARBA00005058"/>
    </source>
</evidence>
<dbReference type="GO" id="GO:0004731">
    <property type="term" value="F:purine-nucleoside phosphorylase activity"/>
    <property type="evidence" value="ECO:0007669"/>
    <property type="project" value="UniProtKB-EC"/>
</dbReference>
<dbReference type="FunFam" id="3.40.50.1580:FF:000004">
    <property type="entry name" value="Purine nucleoside phosphorylase"/>
    <property type="match status" value="1"/>
</dbReference>
<evidence type="ECO:0000313" key="15">
    <source>
        <dbReference type="RefSeq" id="XP_030746489.1"/>
    </source>
</evidence>
<keyword evidence="14" id="KW-1185">Reference proteome</keyword>
<keyword evidence="5" id="KW-0328">Glycosyltransferase</keyword>
<evidence type="ECO:0000256" key="6">
    <source>
        <dbReference type="ARBA" id="ARBA00022679"/>
    </source>
</evidence>
<keyword evidence="6" id="KW-0808">Transferase</keyword>
<comment type="catalytic activity">
    <reaction evidence="8">
        <text>2'-deoxyguanosine + phosphate = 2-deoxy-alpha-D-ribose 1-phosphate + guanine</text>
        <dbReference type="Rhea" id="RHEA:27738"/>
        <dbReference type="ChEBI" id="CHEBI:16235"/>
        <dbReference type="ChEBI" id="CHEBI:17172"/>
        <dbReference type="ChEBI" id="CHEBI:43474"/>
        <dbReference type="ChEBI" id="CHEBI:57259"/>
        <dbReference type="EC" id="2.4.2.1"/>
    </reaction>
</comment>
<dbReference type="AlphaFoldDB" id="A0A6J2X6E7"/>
<dbReference type="GO" id="GO:0009116">
    <property type="term" value="P:nucleoside metabolic process"/>
    <property type="evidence" value="ECO:0007669"/>
    <property type="project" value="InterPro"/>
</dbReference>
<name>A0A6J2X6E7_SITOR</name>
<dbReference type="NCBIfam" id="NF006054">
    <property type="entry name" value="PRK08202.1"/>
    <property type="match status" value="1"/>
</dbReference>
<dbReference type="Proteomes" id="UP000504635">
    <property type="component" value="Unplaced"/>
</dbReference>
<dbReference type="NCBIfam" id="TIGR01697">
    <property type="entry name" value="PNPH-PUNA-XAPA"/>
    <property type="match status" value="1"/>
</dbReference>
<comment type="catalytic activity">
    <reaction evidence="7">
        <text>inosine + phosphate = alpha-D-ribose 1-phosphate + hypoxanthine</text>
        <dbReference type="Rhea" id="RHEA:27646"/>
        <dbReference type="ChEBI" id="CHEBI:17368"/>
        <dbReference type="ChEBI" id="CHEBI:17596"/>
        <dbReference type="ChEBI" id="CHEBI:43474"/>
        <dbReference type="ChEBI" id="CHEBI:57720"/>
        <dbReference type="EC" id="2.4.2.1"/>
    </reaction>
</comment>
<evidence type="ECO:0000256" key="5">
    <source>
        <dbReference type="ARBA" id="ARBA00022676"/>
    </source>
</evidence>
<dbReference type="GeneID" id="115875221"/>